<evidence type="ECO:0000313" key="2">
    <source>
        <dbReference type="Proteomes" id="UP001060085"/>
    </source>
</evidence>
<dbReference type="EMBL" id="CM044708">
    <property type="protein sequence ID" value="KAI5650238.1"/>
    <property type="molecule type" value="Genomic_DNA"/>
</dbReference>
<gene>
    <name evidence="1" type="ORF">M9H77_36243</name>
</gene>
<organism evidence="1 2">
    <name type="scientific">Catharanthus roseus</name>
    <name type="common">Madagascar periwinkle</name>
    <name type="synonym">Vinca rosea</name>
    <dbReference type="NCBI Taxonomy" id="4058"/>
    <lineage>
        <taxon>Eukaryota</taxon>
        <taxon>Viridiplantae</taxon>
        <taxon>Streptophyta</taxon>
        <taxon>Embryophyta</taxon>
        <taxon>Tracheophyta</taxon>
        <taxon>Spermatophyta</taxon>
        <taxon>Magnoliopsida</taxon>
        <taxon>eudicotyledons</taxon>
        <taxon>Gunneridae</taxon>
        <taxon>Pentapetalae</taxon>
        <taxon>asterids</taxon>
        <taxon>lamiids</taxon>
        <taxon>Gentianales</taxon>
        <taxon>Apocynaceae</taxon>
        <taxon>Rauvolfioideae</taxon>
        <taxon>Vinceae</taxon>
        <taxon>Catharanthinae</taxon>
        <taxon>Catharanthus</taxon>
    </lineage>
</organism>
<name>A0ACB9ZRM4_CATRO</name>
<keyword evidence="2" id="KW-1185">Reference proteome</keyword>
<evidence type="ECO:0000313" key="1">
    <source>
        <dbReference type="EMBL" id="KAI5650238.1"/>
    </source>
</evidence>
<reference evidence="2" key="1">
    <citation type="journal article" date="2023" name="Nat. Plants">
        <title>Single-cell RNA sequencing provides a high-resolution roadmap for understanding the multicellular compartmentation of specialized metabolism.</title>
        <authorList>
            <person name="Sun S."/>
            <person name="Shen X."/>
            <person name="Li Y."/>
            <person name="Li Y."/>
            <person name="Wang S."/>
            <person name="Li R."/>
            <person name="Zhang H."/>
            <person name="Shen G."/>
            <person name="Guo B."/>
            <person name="Wei J."/>
            <person name="Xu J."/>
            <person name="St-Pierre B."/>
            <person name="Chen S."/>
            <person name="Sun C."/>
        </authorList>
    </citation>
    <scope>NUCLEOTIDE SEQUENCE [LARGE SCALE GENOMIC DNA]</scope>
</reference>
<sequence>MPIEFFNREVLIHMGNQIGTTTKVDEATASVLHGRFGRFYVEIDVNKPLIPCVRLMGRVQRVEYEGLHVEEATSSPPHPMVTVVDSSMQDDIDMDGVPNNLQTLVDH</sequence>
<comment type="caution">
    <text evidence="1">The sequence shown here is derived from an EMBL/GenBank/DDBJ whole genome shotgun (WGS) entry which is preliminary data.</text>
</comment>
<dbReference type="Proteomes" id="UP001060085">
    <property type="component" value="Linkage Group LG08"/>
</dbReference>
<proteinExistence type="predicted"/>
<accession>A0ACB9ZRM4</accession>
<protein>
    <submittedName>
        <fullName evidence="1">Uncharacterized protein</fullName>
    </submittedName>
</protein>